<dbReference type="AlphaFoldDB" id="E5XNJ3"/>
<gene>
    <name evidence="1" type="ORF">HMPREF9336_01022</name>
</gene>
<proteinExistence type="predicted"/>
<sequence>MTQERIVTNDHEAAELAHREVDELFQRDAEVFGEDLATYRGHVQRVVGLIDLQVPLDEETARPVAVAAYFHDSAIWFDNTWDYLLLSRRRALAELREEERGFAPLVDAMIDEHHRVRPARHPHPLVEAMRRADSSDVFRLRAFSNVRREDYRRLLSRFPDVGLHRALARAFARGLRENPSRPLPMVKF</sequence>
<comment type="caution">
    <text evidence="1">The sequence shown here is derived from an EMBL/GenBank/DDBJ whole genome shotgun (WGS) entry which is preliminary data.</text>
</comment>
<reference evidence="1 2" key="1">
    <citation type="journal article" date="2011" name="Stand. Genomic Sci.">
        <title>High quality draft genome sequence of Segniliparus rugosus CDC 945(T)= (ATCC BAA-974(T)).</title>
        <authorList>
            <person name="Earl A.M."/>
            <person name="Desjardins C.A."/>
            <person name="Fitzgerald M.G."/>
            <person name="Arachchi H.M."/>
            <person name="Zeng Q."/>
            <person name="Mehta T."/>
            <person name="Griggs A."/>
            <person name="Birren B.W."/>
            <person name="Toney N.C."/>
            <person name="Carr J."/>
            <person name="Posey J."/>
            <person name="Butler W.R."/>
        </authorList>
    </citation>
    <scope>NUCLEOTIDE SEQUENCE [LARGE SCALE GENOMIC DNA]</scope>
    <source>
        <strain evidence="2">ATCC BAA-974 / DSM 45345 / CCUG 50838 / CIP 108380 / JCM 13579 / CDC 945</strain>
    </source>
</reference>
<dbReference type="EMBL" id="ACZI02000003">
    <property type="protein sequence ID" value="EFV14105.1"/>
    <property type="molecule type" value="Genomic_DNA"/>
</dbReference>
<organism evidence="1 2">
    <name type="scientific">Segniliparus rugosus (strain ATCC BAA-974 / DSM 45345 / CCUG 50838 / CIP 108380 / JCM 13579 / CDC 945)</name>
    <dbReference type="NCBI Taxonomy" id="679197"/>
    <lineage>
        <taxon>Bacteria</taxon>
        <taxon>Bacillati</taxon>
        <taxon>Actinomycetota</taxon>
        <taxon>Actinomycetes</taxon>
        <taxon>Mycobacteriales</taxon>
        <taxon>Segniliparaceae</taxon>
        <taxon>Segniliparus</taxon>
    </lineage>
</organism>
<dbReference type="SUPFAM" id="SSF109604">
    <property type="entry name" value="HD-domain/PDEase-like"/>
    <property type="match status" value="1"/>
</dbReference>
<dbReference type="eggNOG" id="COG1418">
    <property type="taxonomic scope" value="Bacteria"/>
</dbReference>
<protein>
    <recommendedName>
        <fullName evidence="3">Phosphohydrolase</fullName>
    </recommendedName>
</protein>
<dbReference type="HOGENOM" id="CLU_101194_0_0_11"/>
<dbReference type="Proteomes" id="UP000004816">
    <property type="component" value="Unassembled WGS sequence"/>
</dbReference>
<accession>E5XNJ3</accession>
<name>E5XNJ3_SEGRC</name>
<keyword evidence="2" id="KW-1185">Reference proteome</keyword>
<evidence type="ECO:0000313" key="2">
    <source>
        <dbReference type="Proteomes" id="UP000004816"/>
    </source>
</evidence>
<dbReference type="STRING" id="679197.HMPREF9336_01022"/>
<evidence type="ECO:0000313" key="1">
    <source>
        <dbReference type="EMBL" id="EFV14105.1"/>
    </source>
</evidence>
<evidence type="ECO:0008006" key="3">
    <source>
        <dbReference type="Google" id="ProtNLM"/>
    </source>
</evidence>